<evidence type="ECO:0000256" key="1">
    <source>
        <dbReference type="SAM" id="SignalP"/>
    </source>
</evidence>
<dbReference type="Proteomes" id="UP000228380">
    <property type="component" value="Chromosome 3"/>
</dbReference>
<dbReference type="OrthoDB" id="678486at2759"/>
<keyword evidence="3" id="KW-1185">Reference proteome</keyword>
<name>A0A8B7BH61_PHODC</name>
<accession>A0A8B7BH61</accession>
<proteinExistence type="predicted"/>
<evidence type="ECO:0000313" key="4">
    <source>
        <dbReference type="RefSeq" id="XP_008776640.1"/>
    </source>
</evidence>
<dbReference type="CDD" id="cd04660">
    <property type="entry name" value="nsLTP_like"/>
    <property type="match status" value="1"/>
</dbReference>
<reference evidence="3" key="1">
    <citation type="journal article" date="2019" name="Nat. Commun.">
        <title>Genome-wide association mapping of date palm fruit traits.</title>
        <authorList>
            <person name="Hazzouri K.M."/>
            <person name="Gros-Balthazard M."/>
            <person name="Flowers J.M."/>
            <person name="Copetti D."/>
            <person name="Lemansour A."/>
            <person name="Lebrun M."/>
            <person name="Masmoudi K."/>
            <person name="Ferrand S."/>
            <person name="Dhar M.I."/>
            <person name="Fresquez Z.A."/>
            <person name="Rosas U."/>
            <person name="Zhang J."/>
            <person name="Talag J."/>
            <person name="Lee S."/>
            <person name="Kudrna D."/>
            <person name="Powell R.F."/>
            <person name="Leitch I.J."/>
            <person name="Krueger R.R."/>
            <person name="Wing R.A."/>
            <person name="Amiri K.M.A."/>
            <person name="Purugganan M.D."/>
        </authorList>
    </citation>
    <scope>NUCLEOTIDE SEQUENCE [LARGE SCALE GENOMIC DNA]</scope>
    <source>
        <strain evidence="3">cv. Khalas</strain>
    </source>
</reference>
<dbReference type="Pfam" id="PF14368">
    <property type="entry name" value="LTP_2"/>
    <property type="match status" value="1"/>
</dbReference>
<dbReference type="InterPro" id="IPR036312">
    <property type="entry name" value="Bifun_inhib/LTP/seed_sf"/>
</dbReference>
<feature type="signal peptide" evidence="1">
    <location>
        <begin position="1"/>
        <end position="25"/>
    </location>
</feature>
<gene>
    <name evidence="4" type="primary">LOC103696715</name>
</gene>
<dbReference type="InterPro" id="IPR044741">
    <property type="entry name" value="NsLTP-like"/>
</dbReference>
<dbReference type="PANTHER" id="PTHR33286:SF1">
    <property type="entry name" value="OS01G0800600 PROTEIN"/>
    <property type="match status" value="1"/>
</dbReference>
<evidence type="ECO:0000259" key="2">
    <source>
        <dbReference type="Pfam" id="PF14368"/>
    </source>
</evidence>
<protein>
    <submittedName>
        <fullName evidence="4">Uncharacterized protein LOC103696715</fullName>
    </submittedName>
</protein>
<sequence length="111" mass="11528">MAKNSMLGLVLAFAIAGSLLSGAGAQGGCPGDFDALVKQCKEYVGKSGPLVPPSVQCCSVVKSADIPCICKYVTPEVEKVISMEKVVYVAKQCSRPLKHGSKCGSYTVPMA</sequence>
<keyword evidence="1" id="KW-0732">Signal</keyword>
<dbReference type="AlphaFoldDB" id="A0A8B7BH61"/>
<dbReference type="GeneID" id="103696715"/>
<dbReference type="InterPro" id="IPR016140">
    <property type="entry name" value="Bifunc_inhib/LTP/seed_store"/>
</dbReference>
<feature type="chain" id="PRO_5034055026" evidence="1">
    <location>
        <begin position="26"/>
        <end position="111"/>
    </location>
</feature>
<dbReference type="SUPFAM" id="SSF47699">
    <property type="entry name" value="Bifunctional inhibitor/lipid-transfer protein/seed storage 2S albumin"/>
    <property type="match status" value="1"/>
</dbReference>
<reference evidence="4" key="2">
    <citation type="submission" date="2025-08" db="UniProtKB">
        <authorList>
            <consortium name="RefSeq"/>
        </authorList>
    </citation>
    <scope>IDENTIFICATION</scope>
    <source>
        <tissue evidence="4">Young leaves</tissue>
    </source>
</reference>
<dbReference type="Gene3D" id="1.10.110.10">
    <property type="entry name" value="Plant lipid-transfer and hydrophobic proteins"/>
    <property type="match status" value="1"/>
</dbReference>
<dbReference type="RefSeq" id="XP_008776640.1">
    <property type="nucleotide sequence ID" value="XM_008778418.1"/>
</dbReference>
<organism evidence="3 4">
    <name type="scientific">Phoenix dactylifera</name>
    <name type="common">Date palm</name>
    <dbReference type="NCBI Taxonomy" id="42345"/>
    <lineage>
        <taxon>Eukaryota</taxon>
        <taxon>Viridiplantae</taxon>
        <taxon>Streptophyta</taxon>
        <taxon>Embryophyta</taxon>
        <taxon>Tracheophyta</taxon>
        <taxon>Spermatophyta</taxon>
        <taxon>Magnoliopsida</taxon>
        <taxon>Liliopsida</taxon>
        <taxon>Arecaceae</taxon>
        <taxon>Coryphoideae</taxon>
        <taxon>Phoeniceae</taxon>
        <taxon>Phoenix</taxon>
    </lineage>
</organism>
<dbReference type="PANTHER" id="PTHR33286">
    <property type="entry name" value="BIFUNCTIONAL INHIBITOR/LIPID-TRANSFER PROTEIN/SEED STORAGE 2S ALBUMIN SUPERFAMILY PROTEIN"/>
    <property type="match status" value="1"/>
</dbReference>
<dbReference type="KEGG" id="pda:103696715"/>
<evidence type="ECO:0000313" key="3">
    <source>
        <dbReference type="Proteomes" id="UP000228380"/>
    </source>
</evidence>
<feature type="domain" description="Bifunctional inhibitor/plant lipid transfer protein/seed storage helical" evidence="2">
    <location>
        <begin position="10"/>
        <end position="103"/>
    </location>
</feature>